<dbReference type="AlphaFoldDB" id="A0A6M6JPP8"/>
<gene>
    <name evidence="1" type="ORF">HOP40_33070</name>
</gene>
<proteinExistence type="predicted"/>
<dbReference type="EMBL" id="CP053564">
    <property type="protein sequence ID" value="QJY50004.1"/>
    <property type="molecule type" value="Genomic_DNA"/>
</dbReference>
<name>A0A6M6JPP8_9PSEU</name>
<dbReference type="Proteomes" id="UP000505377">
    <property type="component" value="Chromosome"/>
</dbReference>
<evidence type="ECO:0000313" key="1">
    <source>
        <dbReference type="EMBL" id="QJY50004.1"/>
    </source>
</evidence>
<protein>
    <submittedName>
        <fullName evidence="1">Uncharacterized protein</fullName>
    </submittedName>
</protein>
<reference evidence="1 2" key="1">
    <citation type="submission" date="2020-05" db="EMBL/GenBank/DDBJ databases">
        <authorList>
            <person name="Mo P."/>
        </authorList>
    </citation>
    <scope>NUCLEOTIDE SEQUENCE [LARGE SCALE GENOMIC DNA]</scope>
    <source>
        <strain evidence="1 2">Gen01</strain>
    </source>
</reference>
<dbReference type="KEGG" id="pbro:HOP40_33070"/>
<organism evidence="1 2">
    <name type="scientific">Pseudonocardia broussonetiae</name>
    <dbReference type="NCBI Taxonomy" id="2736640"/>
    <lineage>
        <taxon>Bacteria</taxon>
        <taxon>Bacillati</taxon>
        <taxon>Actinomycetota</taxon>
        <taxon>Actinomycetes</taxon>
        <taxon>Pseudonocardiales</taxon>
        <taxon>Pseudonocardiaceae</taxon>
        <taxon>Pseudonocardia</taxon>
    </lineage>
</organism>
<sequence>MRDYAGMDAVTGRRLSLVELIPPGPKAARQAEAARTRLLNQVDEER</sequence>
<accession>A0A6M6JPP8</accession>
<dbReference type="RefSeq" id="WP_172167002.1">
    <property type="nucleotide sequence ID" value="NZ_CP053564.1"/>
</dbReference>
<keyword evidence="2" id="KW-1185">Reference proteome</keyword>
<evidence type="ECO:0000313" key="2">
    <source>
        <dbReference type="Proteomes" id="UP000505377"/>
    </source>
</evidence>